<feature type="region of interest" description="Disordered" evidence="1">
    <location>
        <begin position="217"/>
        <end position="344"/>
    </location>
</feature>
<feature type="transmembrane region" description="Helical" evidence="2">
    <location>
        <begin position="706"/>
        <end position="727"/>
    </location>
</feature>
<dbReference type="AlphaFoldDB" id="A0A5N6PTJ6"/>
<keyword evidence="2" id="KW-0472">Membrane</keyword>
<feature type="transmembrane region" description="Helical" evidence="2">
    <location>
        <begin position="639"/>
        <end position="656"/>
    </location>
</feature>
<sequence length="992" mass="110888">MEPSAGVLTPQPLLPNKPPWVVEQVAAHGGELPEIHTGFVGLESHNLCGESRDEERDSEIEEIQMESAPTVEEGTTISPRERRYTRSSIRKGGVARPHGAGRVRRDKKKVRFSPLLSDLRVKEFMLETAAKLKEKPLATQEHRFILPRVVDFGQHQPVGAMEVDPNSVHSTQAPPSIADLMRKDYDQDRPKVDQVAVHVVPDEPPVLNIESSVSLKANVKEDNKDQPTKDLGGFVPVNRGKKNKPQNNLGEAASQAKEHMGQGQDKSRGNGGQQKAKQKQTGFDFSRAVNGDKSKDKRLNKPKDSNNVKVGFQLGNRFTSLEENEEGDKGSQGSGNSGQVVGSVVEQGGPSLRVPECLLSKEVDMDVGRILPASVTAPVSRAAPANNNLSDYKKNRILGYINHAKDYLVVDTEDYMEDNLMNIKGSPHLPENKKQAIFKALNSNAKVVKAKHMTACWSFFVLVKLKLWAGSHRVHVLVVGLGGCLAGCFPGPKAVPAVWLFVKMYRGWWHLMWKGLVWVSQGCFGVVNTCRMAYWFTWFDVLGSSWWMNIGWFGFIAALWGVWGWFVAAGMDLQTAMGLGLYCLTGGSAGWCYEMFWDGGLVSLGLSWYAVCSFFWFKGCDVAFLIADMALQPAGLPGWLAGLPLLPTALALRPYVMPLRPAAIGWGLVLGQSALCWGWGYCGGTCLACYGTGVAQYVTVGCYCYWWAYVAAASLFFGAVLAVCGPIGSRIRPLLGLVRPHHLVMDVPYLDWQMASLGPTWRPVKPPPLGWDPRKTDLMVIHASDQFIHCLIKPGDGQQKFFYSFIYGHVRVYKRRPLWEELKRFSVTVMTRPWVVMGDFNAALNPRDIATGSSTWNKAMDDLQDIKSKWKQRPFKFMNYLADKEGFQGIIEHEWNKHIQGHAMFRVTQKLKNLKAPLRKFAENIGKPTKKVQQLQDELSKIQRDWIWPPELTDKYNCLLDFPPPVLVANKTDTMNWKRNSGQLTNFQTKQT</sequence>
<dbReference type="Gene3D" id="3.60.10.10">
    <property type="entry name" value="Endonuclease/exonuclease/phosphatase"/>
    <property type="match status" value="1"/>
</dbReference>
<keyword evidence="4" id="KW-1185">Reference proteome</keyword>
<accession>A0A5N6PTJ6</accession>
<feature type="compositionally biased region" description="Low complexity" evidence="1">
    <location>
        <begin position="273"/>
        <end position="282"/>
    </location>
</feature>
<evidence type="ECO:0000256" key="2">
    <source>
        <dbReference type="SAM" id="Phobius"/>
    </source>
</evidence>
<keyword evidence="2" id="KW-0812">Transmembrane</keyword>
<feature type="compositionally biased region" description="Basic and acidic residues" evidence="1">
    <location>
        <begin position="256"/>
        <end position="268"/>
    </location>
</feature>
<feature type="transmembrane region" description="Helical" evidence="2">
    <location>
        <begin position="546"/>
        <end position="567"/>
    </location>
</feature>
<feature type="compositionally biased region" description="Basic and acidic residues" evidence="1">
    <location>
        <begin position="290"/>
        <end position="306"/>
    </location>
</feature>
<protein>
    <recommendedName>
        <fullName evidence="5">Endonuclease/exonuclease/phosphatase domain-containing protein</fullName>
    </recommendedName>
</protein>
<organism evidence="3 4">
    <name type="scientific">Mikania micrantha</name>
    <name type="common">bitter vine</name>
    <dbReference type="NCBI Taxonomy" id="192012"/>
    <lineage>
        <taxon>Eukaryota</taxon>
        <taxon>Viridiplantae</taxon>
        <taxon>Streptophyta</taxon>
        <taxon>Embryophyta</taxon>
        <taxon>Tracheophyta</taxon>
        <taxon>Spermatophyta</taxon>
        <taxon>Magnoliopsida</taxon>
        <taxon>eudicotyledons</taxon>
        <taxon>Gunneridae</taxon>
        <taxon>Pentapetalae</taxon>
        <taxon>asterids</taxon>
        <taxon>campanulids</taxon>
        <taxon>Asterales</taxon>
        <taxon>Asteraceae</taxon>
        <taxon>Asteroideae</taxon>
        <taxon>Heliantheae alliance</taxon>
        <taxon>Eupatorieae</taxon>
        <taxon>Mikania</taxon>
    </lineage>
</organism>
<dbReference type="Proteomes" id="UP000326396">
    <property type="component" value="Linkage Group LG10"/>
</dbReference>
<name>A0A5N6PTJ6_9ASTR</name>
<keyword evidence="2" id="KW-1133">Transmembrane helix</keyword>
<dbReference type="EMBL" id="SZYD01000002">
    <property type="protein sequence ID" value="KAD7116417.1"/>
    <property type="molecule type" value="Genomic_DNA"/>
</dbReference>
<dbReference type="SUPFAM" id="SSF56219">
    <property type="entry name" value="DNase I-like"/>
    <property type="match status" value="1"/>
</dbReference>
<evidence type="ECO:0000313" key="3">
    <source>
        <dbReference type="EMBL" id="KAD7116417.1"/>
    </source>
</evidence>
<gene>
    <name evidence="3" type="ORF">E3N88_03685</name>
</gene>
<reference evidence="3 4" key="1">
    <citation type="submission" date="2019-05" db="EMBL/GenBank/DDBJ databases">
        <title>Mikania micrantha, genome provides insights into the molecular mechanism of rapid growth.</title>
        <authorList>
            <person name="Liu B."/>
        </authorList>
    </citation>
    <scope>NUCLEOTIDE SEQUENCE [LARGE SCALE GENOMIC DNA]</scope>
    <source>
        <strain evidence="3">NLD-2019</strain>
        <tissue evidence="3">Leaf</tissue>
    </source>
</reference>
<dbReference type="OrthoDB" id="1749972at2759"/>
<feature type="transmembrane region" description="Helical" evidence="2">
    <location>
        <begin position="513"/>
        <end position="534"/>
    </location>
</feature>
<evidence type="ECO:0000313" key="4">
    <source>
        <dbReference type="Proteomes" id="UP000326396"/>
    </source>
</evidence>
<feature type="region of interest" description="Disordered" evidence="1">
    <location>
        <begin position="66"/>
        <end position="106"/>
    </location>
</feature>
<evidence type="ECO:0008006" key="5">
    <source>
        <dbReference type="Google" id="ProtNLM"/>
    </source>
</evidence>
<feature type="compositionally biased region" description="Basic and acidic residues" evidence="1">
    <location>
        <begin position="218"/>
        <end position="228"/>
    </location>
</feature>
<dbReference type="InterPro" id="IPR036691">
    <property type="entry name" value="Endo/exonu/phosph_ase_sf"/>
</dbReference>
<evidence type="ECO:0000256" key="1">
    <source>
        <dbReference type="SAM" id="MobiDB-lite"/>
    </source>
</evidence>
<comment type="caution">
    <text evidence="3">The sequence shown here is derived from an EMBL/GenBank/DDBJ whole genome shotgun (WGS) entry which is preliminary data.</text>
</comment>
<proteinExistence type="predicted"/>